<evidence type="ECO:0000256" key="1">
    <source>
        <dbReference type="ARBA" id="ARBA00000847"/>
    </source>
</evidence>
<reference evidence="10" key="1">
    <citation type="submission" date="2017-08" db="EMBL/GenBank/DDBJ databases">
        <authorList>
            <person name="Imhoff J.F."/>
            <person name="Rahn T."/>
            <person name="Kuenzel S."/>
            <person name="Neulinger S.C."/>
        </authorList>
    </citation>
    <scope>NUCLEOTIDE SEQUENCE</scope>
    <source>
        <strain evidence="10">DSM 11080</strain>
    </source>
</reference>
<evidence type="ECO:0000256" key="8">
    <source>
        <dbReference type="RuleBase" id="RU003476"/>
    </source>
</evidence>
<dbReference type="InterPro" id="IPR000086">
    <property type="entry name" value="NUDIX_hydrolase_dom"/>
</dbReference>
<dbReference type="InterPro" id="IPR020084">
    <property type="entry name" value="NUDIX_hydrolase_CS"/>
</dbReference>
<dbReference type="PRINTS" id="PR00502">
    <property type="entry name" value="NUDIXFAMILY"/>
</dbReference>
<dbReference type="GO" id="GO:0006753">
    <property type="term" value="P:nucleoside phosphate metabolic process"/>
    <property type="evidence" value="ECO:0007669"/>
    <property type="project" value="TreeGrafter"/>
</dbReference>
<dbReference type="InterPro" id="IPR020476">
    <property type="entry name" value="Nudix_hydrolase"/>
</dbReference>
<evidence type="ECO:0000256" key="2">
    <source>
        <dbReference type="ARBA" id="ARBA00001946"/>
    </source>
</evidence>
<dbReference type="GO" id="GO:0016462">
    <property type="term" value="F:pyrophosphatase activity"/>
    <property type="evidence" value="ECO:0007669"/>
    <property type="project" value="UniProtKB-ARBA"/>
</dbReference>
<proteinExistence type="inferred from homology"/>
<comment type="similarity">
    <text evidence="3">Belongs to the Nudix hydrolase family. NudK subfamily.</text>
</comment>
<evidence type="ECO:0000256" key="5">
    <source>
        <dbReference type="ARBA" id="ARBA00022801"/>
    </source>
</evidence>
<keyword evidence="5 8" id="KW-0378">Hydrolase</keyword>
<protein>
    <recommendedName>
        <fullName evidence="4">GDP-mannose pyrophosphatase</fullName>
    </recommendedName>
    <alternativeName>
        <fullName evidence="6">GDP-mannose hydrolase</fullName>
    </alternativeName>
    <alternativeName>
        <fullName evidence="7">GDPMK</fullName>
    </alternativeName>
</protein>
<comment type="caution">
    <text evidence="10">The sequence shown here is derived from an EMBL/GenBank/DDBJ whole genome shotgun (WGS) entry which is preliminary data.</text>
</comment>
<feature type="domain" description="Nudix hydrolase" evidence="9">
    <location>
        <begin position="36"/>
        <end position="165"/>
    </location>
</feature>
<evidence type="ECO:0000313" key="11">
    <source>
        <dbReference type="Proteomes" id="UP001296776"/>
    </source>
</evidence>
<dbReference type="InterPro" id="IPR015797">
    <property type="entry name" value="NUDIX_hydrolase-like_dom_sf"/>
</dbReference>
<dbReference type="EMBL" id="NRSJ01000021">
    <property type="protein sequence ID" value="MBK1705308.1"/>
    <property type="molecule type" value="Genomic_DNA"/>
</dbReference>
<dbReference type="PROSITE" id="PS51462">
    <property type="entry name" value="NUDIX"/>
    <property type="match status" value="1"/>
</dbReference>
<dbReference type="CDD" id="cd03424">
    <property type="entry name" value="NUDIX_ADPRase_Nudt5_UGPPase_Nudt14"/>
    <property type="match status" value="1"/>
</dbReference>
<name>A0AAJ0U4U0_9GAMM</name>
<accession>A0AAJ0U4U0</accession>
<dbReference type="Gene3D" id="3.90.79.10">
    <property type="entry name" value="Nucleoside Triphosphate Pyrophosphohydrolase"/>
    <property type="match status" value="1"/>
</dbReference>
<sequence length="190" mass="20693">METDIAERPAFHGKIVDVGVERVRLPNGRQVDLEVIRHPGGAAAVALDERRRVCLLRQYRHVAGGWLWELPAGKLDPGEGPAVTAERELAEEAGLVAATWDSLGQMHSSPGVFAEVIHLFLARGLSEVDLGHGADEVIEVHWVALDKVLQWCLNGTITDAKTLVGLYRAAAFLRQGSESLVDHQLLTVAE</sequence>
<keyword evidence="11" id="KW-1185">Reference proteome</keyword>
<dbReference type="PANTHER" id="PTHR11839">
    <property type="entry name" value="UDP/ADP-SUGAR PYROPHOSPHATASE"/>
    <property type="match status" value="1"/>
</dbReference>
<organism evidence="10 11">
    <name type="scientific">Halochromatium glycolicum</name>
    <dbReference type="NCBI Taxonomy" id="85075"/>
    <lineage>
        <taxon>Bacteria</taxon>
        <taxon>Pseudomonadati</taxon>
        <taxon>Pseudomonadota</taxon>
        <taxon>Gammaproteobacteria</taxon>
        <taxon>Chromatiales</taxon>
        <taxon>Chromatiaceae</taxon>
        <taxon>Halochromatium</taxon>
    </lineage>
</organism>
<dbReference type="SUPFAM" id="SSF55811">
    <property type="entry name" value="Nudix"/>
    <property type="match status" value="1"/>
</dbReference>
<dbReference type="PANTHER" id="PTHR11839:SF18">
    <property type="entry name" value="NUDIX HYDROLASE DOMAIN-CONTAINING PROTEIN"/>
    <property type="match status" value="1"/>
</dbReference>
<dbReference type="Proteomes" id="UP001296776">
    <property type="component" value="Unassembled WGS sequence"/>
</dbReference>
<dbReference type="PROSITE" id="PS00893">
    <property type="entry name" value="NUDIX_BOX"/>
    <property type="match status" value="1"/>
</dbReference>
<reference evidence="10" key="2">
    <citation type="journal article" date="2020" name="Microorganisms">
        <title>Osmotic Adaptation and Compatible Solute Biosynthesis of Phototrophic Bacteria as Revealed from Genome Analyses.</title>
        <authorList>
            <person name="Imhoff J.F."/>
            <person name="Rahn T."/>
            <person name="Kunzel S."/>
            <person name="Keller A."/>
            <person name="Neulinger S.C."/>
        </authorList>
    </citation>
    <scope>NUCLEOTIDE SEQUENCE</scope>
    <source>
        <strain evidence="10">DSM 11080</strain>
    </source>
</reference>
<dbReference type="GO" id="GO:0019693">
    <property type="term" value="P:ribose phosphate metabolic process"/>
    <property type="evidence" value="ECO:0007669"/>
    <property type="project" value="TreeGrafter"/>
</dbReference>
<evidence type="ECO:0000256" key="7">
    <source>
        <dbReference type="ARBA" id="ARBA00032272"/>
    </source>
</evidence>
<evidence type="ECO:0000256" key="3">
    <source>
        <dbReference type="ARBA" id="ARBA00007275"/>
    </source>
</evidence>
<comment type="cofactor">
    <cofactor evidence="2">
        <name>Mg(2+)</name>
        <dbReference type="ChEBI" id="CHEBI:18420"/>
    </cofactor>
</comment>
<gene>
    <name evidence="10" type="ORF">CKO40_12320</name>
</gene>
<comment type="catalytic activity">
    <reaction evidence="1">
        <text>GDP-alpha-D-mannose + H2O = alpha-D-mannose 1-phosphate + GMP + 2 H(+)</text>
        <dbReference type="Rhea" id="RHEA:27978"/>
        <dbReference type="ChEBI" id="CHEBI:15377"/>
        <dbReference type="ChEBI" id="CHEBI:15378"/>
        <dbReference type="ChEBI" id="CHEBI:57527"/>
        <dbReference type="ChEBI" id="CHEBI:58115"/>
        <dbReference type="ChEBI" id="CHEBI:58409"/>
    </reaction>
</comment>
<dbReference type="AlphaFoldDB" id="A0AAJ0U4U0"/>
<dbReference type="GO" id="GO:0005829">
    <property type="term" value="C:cytosol"/>
    <property type="evidence" value="ECO:0007669"/>
    <property type="project" value="TreeGrafter"/>
</dbReference>
<evidence type="ECO:0000313" key="10">
    <source>
        <dbReference type="EMBL" id="MBK1705308.1"/>
    </source>
</evidence>
<evidence type="ECO:0000256" key="6">
    <source>
        <dbReference type="ARBA" id="ARBA00032162"/>
    </source>
</evidence>
<evidence type="ECO:0000256" key="4">
    <source>
        <dbReference type="ARBA" id="ARBA00016377"/>
    </source>
</evidence>
<evidence type="ECO:0000259" key="9">
    <source>
        <dbReference type="PROSITE" id="PS51462"/>
    </source>
</evidence>
<dbReference type="Pfam" id="PF00293">
    <property type="entry name" value="NUDIX"/>
    <property type="match status" value="1"/>
</dbReference>